<evidence type="ECO:0000256" key="1">
    <source>
        <dbReference type="ARBA" id="ARBA00004651"/>
    </source>
</evidence>
<dbReference type="InterPro" id="IPR015867">
    <property type="entry name" value="N-reg_PII/ATP_PRibTrfase_C"/>
</dbReference>
<dbReference type="InterPro" id="IPR019264">
    <property type="entry name" value="DUF2179"/>
</dbReference>
<feature type="transmembrane region" description="Helical" evidence="6">
    <location>
        <begin position="12"/>
        <end position="38"/>
    </location>
</feature>
<organism evidence="8 9">
    <name type="scientific">Faecalitalea cylindroides</name>
    <dbReference type="NCBI Taxonomy" id="39483"/>
    <lineage>
        <taxon>Bacteria</taxon>
        <taxon>Bacillati</taxon>
        <taxon>Bacillota</taxon>
        <taxon>Erysipelotrichia</taxon>
        <taxon>Erysipelotrichales</taxon>
        <taxon>Erysipelotrichaceae</taxon>
        <taxon>Faecalitalea</taxon>
    </lineage>
</organism>
<gene>
    <name evidence="8" type="ORF">B5F14_00440</name>
</gene>
<dbReference type="PIRSF" id="PIRSF006483">
    <property type="entry name" value="Membrane_protein_YitT"/>
    <property type="match status" value="1"/>
</dbReference>
<evidence type="ECO:0000256" key="5">
    <source>
        <dbReference type="ARBA" id="ARBA00023136"/>
    </source>
</evidence>
<keyword evidence="2" id="KW-1003">Cell membrane</keyword>
<feature type="domain" description="DUF2179" evidence="7">
    <location>
        <begin position="231"/>
        <end position="285"/>
    </location>
</feature>
<evidence type="ECO:0000313" key="8">
    <source>
        <dbReference type="EMBL" id="OUP61890.1"/>
    </source>
</evidence>
<dbReference type="RefSeq" id="WP_087157986.1">
    <property type="nucleotide sequence ID" value="NZ_NFKM01000001.1"/>
</dbReference>
<dbReference type="AlphaFoldDB" id="A0A1Y4M129"/>
<name>A0A1Y4M129_9FIRM</name>
<feature type="transmembrane region" description="Helical" evidence="6">
    <location>
        <begin position="91"/>
        <end position="110"/>
    </location>
</feature>
<dbReference type="InterPro" id="IPR003740">
    <property type="entry name" value="YitT"/>
</dbReference>
<dbReference type="PANTHER" id="PTHR33545:SF5">
    <property type="entry name" value="UPF0750 MEMBRANE PROTEIN YITT"/>
    <property type="match status" value="1"/>
</dbReference>
<keyword evidence="3 6" id="KW-0812">Transmembrane</keyword>
<feature type="transmembrane region" description="Helical" evidence="6">
    <location>
        <begin position="58"/>
        <end position="84"/>
    </location>
</feature>
<comment type="caution">
    <text evidence="8">The sequence shown here is derived from an EMBL/GenBank/DDBJ whole genome shotgun (WGS) entry which is preliminary data.</text>
</comment>
<feature type="transmembrane region" description="Helical" evidence="6">
    <location>
        <begin position="161"/>
        <end position="182"/>
    </location>
</feature>
<dbReference type="Pfam" id="PF02588">
    <property type="entry name" value="YitT_membrane"/>
    <property type="match status" value="1"/>
</dbReference>
<keyword evidence="5 6" id="KW-0472">Membrane</keyword>
<dbReference type="Gene3D" id="3.30.70.120">
    <property type="match status" value="1"/>
</dbReference>
<proteinExistence type="predicted"/>
<evidence type="ECO:0000256" key="4">
    <source>
        <dbReference type="ARBA" id="ARBA00022989"/>
    </source>
</evidence>
<evidence type="ECO:0000256" key="2">
    <source>
        <dbReference type="ARBA" id="ARBA00022475"/>
    </source>
</evidence>
<feature type="transmembrane region" description="Helical" evidence="6">
    <location>
        <begin position="122"/>
        <end position="140"/>
    </location>
</feature>
<accession>A0A1Y4M129</accession>
<comment type="subcellular location">
    <subcellularLocation>
        <location evidence="1">Cell membrane</location>
        <topology evidence="1">Multi-pass membrane protein</topology>
    </subcellularLocation>
</comment>
<evidence type="ECO:0000259" key="7">
    <source>
        <dbReference type="Pfam" id="PF10035"/>
    </source>
</evidence>
<keyword evidence="4 6" id="KW-1133">Transmembrane helix</keyword>
<reference evidence="9" key="1">
    <citation type="submission" date="2017-04" db="EMBL/GenBank/DDBJ databases">
        <title>Function of individual gut microbiota members based on whole genome sequencing of pure cultures obtained from chicken caecum.</title>
        <authorList>
            <person name="Medvecky M."/>
            <person name="Cejkova D."/>
            <person name="Polansky O."/>
            <person name="Karasova D."/>
            <person name="Kubasova T."/>
            <person name="Cizek A."/>
            <person name="Rychlik I."/>
        </authorList>
    </citation>
    <scope>NUCLEOTIDE SEQUENCE [LARGE SCALE GENOMIC DNA]</scope>
    <source>
        <strain evidence="9">An178</strain>
    </source>
</reference>
<dbReference type="EMBL" id="NFKM01000001">
    <property type="protein sequence ID" value="OUP61890.1"/>
    <property type="molecule type" value="Genomic_DNA"/>
</dbReference>
<evidence type="ECO:0000313" key="9">
    <source>
        <dbReference type="Proteomes" id="UP000195447"/>
    </source>
</evidence>
<keyword evidence="9" id="KW-1185">Reference proteome</keyword>
<evidence type="ECO:0000256" key="6">
    <source>
        <dbReference type="SAM" id="Phobius"/>
    </source>
</evidence>
<sequence length="293" mass="32755">MAKQIKSLRKHKWVRFVISVIMTIASSLLQVYTIQVFMDPCNLLSSGFTGVAILLNKIGTLVGVNISTSLAILSLNIPAALLCFKSVSKRFTFLSCLQFGLTSLFLQTLSFDPFFDDLVLNVFFGGALYGMSIVLALKADGSTGGTDFIALYISDKLHKSIWDYVFIFNACMIIIFGALFGWKAAGYSIIFQFISTRMISSFHHRYAQITVEITTDDPEPVTEAFISNFRHGMSVVDAYGAFSKKHFYICKAVVSSYEEADVVDCIRSINPNVIINSYKTNHFYGSFYHKPIE</sequence>
<dbReference type="Proteomes" id="UP000195447">
    <property type="component" value="Unassembled WGS sequence"/>
</dbReference>
<dbReference type="Pfam" id="PF10035">
    <property type="entry name" value="DUF2179"/>
    <property type="match status" value="1"/>
</dbReference>
<dbReference type="GO" id="GO:0005886">
    <property type="term" value="C:plasma membrane"/>
    <property type="evidence" value="ECO:0007669"/>
    <property type="project" value="UniProtKB-SubCell"/>
</dbReference>
<dbReference type="InterPro" id="IPR051461">
    <property type="entry name" value="UPF0750_membrane"/>
</dbReference>
<dbReference type="PANTHER" id="PTHR33545">
    <property type="entry name" value="UPF0750 MEMBRANE PROTEIN YITT-RELATED"/>
    <property type="match status" value="1"/>
</dbReference>
<protein>
    <recommendedName>
        <fullName evidence="7">DUF2179 domain-containing protein</fullName>
    </recommendedName>
</protein>
<evidence type="ECO:0000256" key="3">
    <source>
        <dbReference type="ARBA" id="ARBA00022692"/>
    </source>
</evidence>